<dbReference type="PROSITE" id="PS51257">
    <property type="entry name" value="PROKAR_LIPOPROTEIN"/>
    <property type="match status" value="1"/>
</dbReference>
<accession>A0AAW9JYI2</accession>
<evidence type="ECO:0000313" key="2">
    <source>
        <dbReference type="EMBL" id="MDZ5760613.1"/>
    </source>
</evidence>
<dbReference type="EMBL" id="JAVBVO010000024">
    <property type="protein sequence ID" value="MDZ5760613.1"/>
    <property type="molecule type" value="Genomic_DNA"/>
</dbReference>
<reference evidence="2" key="1">
    <citation type="submission" date="2023-08" db="EMBL/GenBank/DDBJ databases">
        <title>Genomic characterization of piscicolin 126 produced by Carnobacterium maltaromaticum CM22 strain isolated from salmon (Salmo salar).</title>
        <authorList>
            <person name="Gonzalez-Gragera E."/>
            <person name="Garcia-Lopez J.D."/>
            <person name="Teso-Perez C."/>
            <person name="Gimenez-Hernandez I."/>
            <person name="Peralta-Sanchez J.M."/>
            <person name="Valdivia E."/>
            <person name="Montalban-Lopez M."/>
            <person name="Martin-Platero A.M."/>
            <person name="Banos A."/>
            <person name="Martinez-Bueno M."/>
        </authorList>
    </citation>
    <scope>NUCLEOTIDE SEQUENCE</scope>
    <source>
        <strain evidence="2">CM22</strain>
    </source>
</reference>
<name>A0AAW9JYI2_CARML</name>
<feature type="compositionally biased region" description="Basic and acidic residues" evidence="1">
    <location>
        <begin position="284"/>
        <end position="294"/>
    </location>
</feature>
<feature type="region of interest" description="Disordered" evidence="1">
    <location>
        <begin position="49"/>
        <end position="71"/>
    </location>
</feature>
<evidence type="ECO:0000313" key="3">
    <source>
        <dbReference type="Proteomes" id="UP001290462"/>
    </source>
</evidence>
<protein>
    <recommendedName>
        <fullName evidence="4">DUF5105 domain-containing protein</fullName>
    </recommendedName>
</protein>
<comment type="caution">
    <text evidence="2">The sequence shown here is derived from an EMBL/GenBank/DDBJ whole genome shotgun (WGS) entry which is preliminary data.</text>
</comment>
<dbReference type="Proteomes" id="UP001290462">
    <property type="component" value="Unassembled WGS sequence"/>
</dbReference>
<organism evidence="2 3">
    <name type="scientific">Carnobacterium maltaromaticum</name>
    <name type="common">Carnobacterium piscicola</name>
    <dbReference type="NCBI Taxonomy" id="2751"/>
    <lineage>
        <taxon>Bacteria</taxon>
        <taxon>Bacillati</taxon>
        <taxon>Bacillota</taxon>
        <taxon>Bacilli</taxon>
        <taxon>Lactobacillales</taxon>
        <taxon>Carnobacteriaceae</taxon>
        <taxon>Carnobacterium</taxon>
    </lineage>
</organism>
<sequence>MKKKNKLQIGFITLMSVMVLTGCGGNNEAEKESSKVSSQSGSAVIEKVDKLLDSSEDKKSESKTSSTSDEKKATKAATAVLDYLYKNKTANLKDVTGVAGTDMNRILEDVVYDSKVRDFPGNDWAIVIDDSIFTSEDIFRQYSKVFIQGFKQIKDYEIKDVSVEGDSAEITFLVNPISLPSVSNTIGKERSKVKESLEETKELGIISGKDVQDIIDLFDFKLFGIAFGEQGKPMNLLGEQIEIEFTLEKDGDKFMTDSETLLDLIKQSQVNEYSKTNSTSDQEDVLKEELNSEL</sequence>
<gene>
    <name evidence="2" type="ORF">RAK27_18390</name>
</gene>
<evidence type="ECO:0008006" key="4">
    <source>
        <dbReference type="Google" id="ProtNLM"/>
    </source>
</evidence>
<dbReference type="RefSeq" id="WP_322809783.1">
    <property type="nucleotide sequence ID" value="NZ_JAVBVO010000024.1"/>
</dbReference>
<proteinExistence type="predicted"/>
<dbReference type="AlphaFoldDB" id="A0AAW9JYI2"/>
<evidence type="ECO:0000256" key="1">
    <source>
        <dbReference type="SAM" id="MobiDB-lite"/>
    </source>
</evidence>
<feature type="region of interest" description="Disordered" evidence="1">
    <location>
        <begin position="273"/>
        <end position="294"/>
    </location>
</feature>